<dbReference type="HOGENOM" id="CLU_286966_0_0_1"/>
<feature type="compositionally biased region" description="Basic and acidic residues" evidence="1">
    <location>
        <begin position="242"/>
        <end position="255"/>
    </location>
</feature>
<dbReference type="RefSeq" id="XP_001828875.2">
    <property type="nucleotide sequence ID" value="XM_001828823.2"/>
</dbReference>
<evidence type="ECO:0000256" key="1">
    <source>
        <dbReference type="SAM" id="MobiDB-lite"/>
    </source>
</evidence>
<dbReference type="GeneID" id="6005301"/>
<dbReference type="VEuPathDB" id="FungiDB:CC1G_03669"/>
<dbReference type="EMBL" id="AACS02000001">
    <property type="protein sequence ID" value="EAU92882.2"/>
    <property type="molecule type" value="Genomic_DNA"/>
</dbReference>
<name>A8N1X6_COPC7</name>
<feature type="compositionally biased region" description="Polar residues" evidence="1">
    <location>
        <begin position="256"/>
        <end position="274"/>
    </location>
</feature>
<dbReference type="OrthoDB" id="2504266at2759"/>
<keyword evidence="3" id="KW-1185">Reference proteome</keyword>
<feature type="compositionally biased region" description="Basic and acidic residues" evidence="1">
    <location>
        <begin position="154"/>
        <end position="209"/>
    </location>
</feature>
<feature type="region of interest" description="Disordered" evidence="1">
    <location>
        <begin position="403"/>
        <end position="459"/>
    </location>
</feature>
<evidence type="ECO:0000313" key="2">
    <source>
        <dbReference type="EMBL" id="EAU92882.2"/>
    </source>
</evidence>
<feature type="compositionally biased region" description="Polar residues" evidence="1">
    <location>
        <begin position="17"/>
        <end position="34"/>
    </location>
</feature>
<dbReference type="Proteomes" id="UP000001861">
    <property type="component" value="Unassembled WGS sequence"/>
</dbReference>
<feature type="compositionally biased region" description="Basic and acidic residues" evidence="1">
    <location>
        <begin position="287"/>
        <end position="297"/>
    </location>
</feature>
<feature type="compositionally biased region" description="Basic and acidic residues" evidence="1">
    <location>
        <begin position="79"/>
        <end position="147"/>
    </location>
</feature>
<comment type="caution">
    <text evidence="2">The sequence shown here is derived from an EMBL/GenBank/DDBJ whole genome shotgun (WGS) entry which is preliminary data.</text>
</comment>
<feature type="region of interest" description="Disordered" evidence="1">
    <location>
        <begin position="501"/>
        <end position="543"/>
    </location>
</feature>
<dbReference type="InParanoid" id="A8N1X6"/>
<protein>
    <submittedName>
        <fullName evidence="2">Uncharacterized protein</fullName>
    </submittedName>
</protein>
<accession>A8N1X6</accession>
<feature type="compositionally biased region" description="Polar residues" evidence="1">
    <location>
        <begin position="298"/>
        <end position="311"/>
    </location>
</feature>
<dbReference type="eggNOG" id="ENOG502SC82">
    <property type="taxonomic scope" value="Eukaryota"/>
</dbReference>
<feature type="compositionally biased region" description="Polar residues" evidence="1">
    <location>
        <begin position="450"/>
        <end position="459"/>
    </location>
</feature>
<gene>
    <name evidence="2" type="ORF">CC1G_03669</name>
</gene>
<evidence type="ECO:0000313" key="3">
    <source>
        <dbReference type="Proteomes" id="UP000001861"/>
    </source>
</evidence>
<proteinExistence type="predicted"/>
<reference evidence="2 3" key="1">
    <citation type="journal article" date="2010" name="Proc. Natl. Acad. Sci. U.S.A.">
        <title>Insights into evolution of multicellular fungi from the assembled chromosomes of the mushroom Coprinopsis cinerea (Coprinus cinereus).</title>
        <authorList>
            <person name="Stajich J.E."/>
            <person name="Wilke S.K."/>
            <person name="Ahren D."/>
            <person name="Au C.H."/>
            <person name="Birren B.W."/>
            <person name="Borodovsky M."/>
            <person name="Burns C."/>
            <person name="Canback B."/>
            <person name="Casselton L.A."/>
            <person name="Cheng C.K."/>
            <person name="Deng J."/>
            <person name="Dietrich F.S."/>
            <person name="Fargo D.C."/>
            <person name="Farman M.L."/>
            <person name="Gathman A.C."/>
            <person name="Goldberg J."/>
            <person name="Guigo R."/>
            <person name="Hoegger P.J."/>
            <person name="Hooker J.B."/>
            <person name="Huggins A."/>
            <person name="James T.Y."/>
            <person name="Kamada T."/>
            <person name="Kilaru S."/>
            <person name="Kodira C."/>
            <person name="Kues U."/>
            <person name="Kupfer D."/>
            <person name="Kwan H.S."/>
            <person name="Lomsadze A."/>
            <person name="Li W."/>
            <person name="Lilly W.W."/>
            <person name="Ma L.J."/>
            <person name="Mackey A.J."/>
            <person name="Manning G."/>
            <person name="Martin F."/>
            <person name="Muraguchi H."/>
            <person name="Natvig D.O."/>
            <person name="Palmerini H."/>
            <person name="Ramesh M.A."/>
            <person name="Rehmeyer C.J."/>
            <person name="Roe B.A."/>
            <person name="Shenoy N."/>
            <person name="Stanke M."/>
            <person name="Ter-Hovhannisyan V."/>
            <person name="Tunlid A."/>
            <person name="Velagapudi R."/>
            <person name="Vision T.J."/>
            <person name="Zeng Q."/>
            <person name="Zolan M.E."/>
            <person name="Pukkila P.J."/>
        </authorList>
    </citation>
    <scope>NUCLEOTIDE SEQUENCE [LARGE SCALE GENOMIC DNA]</scope>
    <source>
        <strain evidence="3">Okayama-7 / 130 / ATCC MYA-4618 / FGSC 9003</strain>
    </source>
</reference>
<feature type="compositionally biased region" description="Basic and acidic residues" evidence="1">
    <location>
        <begin position="35"/>
        <end position="56"/>
    </location>
</feature>
<sequence length="870" mass="95393">MAAANSRSKDRDVAPHLTQNSGRTLQPSSTTTSSRRNEPRDSAKRKVAEAGDDWRRGTYFLGTLHSPANEAIGGSDFSRSGREDRSETSRRDRDDRERARSRPRDSSKSRGEPGRRDRDREDSRRDRDEDDDPRHWRDDGKRDERMAARRARERPHGDHWEPSSDRERRWPTNDDRDSRSKRPNGRDRRPGNEEPKERDDRKDKEKEPAWMDTYVPSEPLPGILGGKSGDGELDGIQAWKKGMKDKEKQDREKASADQTANGKSNESQAPTAGAQQLDEIQLFRLMMQKEKEKRDTEQQGATPLNSSTGGLSSPAHAVSAGMGGDTSRPTDQPTVDTVPAAVDTGRQGSTSLEDQAKTQPVGAVPRVASTASLDNTSDSQFIPPPGSRLLALGRGLAKTPNVPVQAPAPIDAGSFQGVIPGRNQPSRGDSGFSPFEEQARLAASGDVQPPVNSFNPDSQQRIQMDRSPLNAQYPSHESQLADLNSNGHMTGKGSRFAKFFDAKGREQAPLKPQSPIAFASASPNLGQRPDQGGYAGPPGNHEERRTVDDLFAMLSNSQPHSGMHNPNMGGPLGLPQQNAGFNGHPNIPPHQHPHLNHNRVESLYDSRLDDRNFVPNDMVPGLRTFPPPRNREPFDPVDEPVIQLQRLAQQHQQLQQRGEPQFTGPVNALFNQQAHRSIPVQQQFRGNGNPSASLPLQNSQRFPPGLANLGNRPPHEPSQFIGLPVGAPLNGLSNNGPLPQQFNTFNNTAQFNSPQFRGGLPPVNLQGLQPSGPPLPLGSIAPNNIDPRLSNQQHFGGANIAAMGGQRGVPVNAQPRLVPHPQLGLRAQQQQQIHPQLLGHMHPPNPPSQQHPNQPAQDLIALLMGGSLRE</sequence>
<feature type="region of interest" description="Disordered" evidence="1">
    <location>
        <begin position="1"/>
        <end position="363"/>
    </location>
</feature>
<dbReference type="OMA" id="WMETYIP"/>
<dbReference type="KEGG" id="cci:CC1G_03669"/>
<dbReference type="AlphaFoldDB" id="A8N1X6"/>
<organism evidence="2 3">
    <name type="scientific">Coprinopsis cinerea (strain Okayama-7 / 130 / ATCC MYA-4618 / FGSC 9003)</name>
    <name type="common">Inky cap fungus</name>
    <name type="synonym">Hormographiella aspergillata</name>
    <dbReference type="NCBI Taxonomy" id="240176"/>
    <lineage>
        <taxon>Eukaryota</taxon>
        <taxon>Fungi</taxon>
        <taxon>Dikarya</taxon>
        <taxon>Basidiomycota</taxon>
        <taxon>Agaricomycotina</taxon>
        <taxon>Agaricomycetes</taxon>
        <taxon>Agaricomycetidae</taxon>
        <taxon>Agaricales</taxon>
        <taxon>Agaricineae</taxon>
        <taxon>Psathyrellaceae</taxon>
        <taxon>Coprinopsis</taxon>
    </lineage>
</organism>